<dbReference type="InterPro" id="IPR011993">
    <property type="entry name" value="PH-like_dom_sf"/>
</dbReference>
<comment type="caution">
    <text evidence="2">The sequence shown here is derived from an EMBL/GenBank/DDBJ whole genome shotgun (WGS) entry which is preliminary data.</text>
</comment>
<organism evidence="2 3">
    <name type="scientific">Xenoophorus captivus</name>
    <dbReference type="NCBI Taxonomy" id="1517983"/>
    <lineage>
        <taxon>Eukaryota</taxon>
        <taxon>Metazoa</taxon>
        <taxon>Chordata</taxon>
        <taxon>Craniata</taxon>
        <taxon>Vertebrata</taxon>
        <taxon>Euteleostomi</taxon>
        <taxon>Actinopterygii</taxon>
        <taxon>Neopterygii</taxon>
        <taxon>Teleostei</taxon>
        <taxon>Neoteleostei</taxon>
        <taxon>Acanthomorphata</taxon>
        <taxon>Ovalentaria</taxon>
        <taxon>Atherinomorphae</taxon>
        <taxon>Cyprinodontiformes</taxon>
        <taxon>Goodeidae</taxon>
        <taxon>Xenoophorus</taxon>
    </lineage>
</organism>
<evidence type="ECO:0000259" key="1">
    <source>
        <dbReference type="PROSITE" id="PS50057"/>
    </source>
</evidence>
<evidence type="ECO:0000313" key="2">
    <source>
        <dbReference type="EMBL" id="MEQ2200047.1"/>
    </source>
</evidence>
<dbReference type="InterPro" id="IPR000299">
    <property type="entry name" value="FERM_domain"/>
</dbReference>
<dbReference type="Gene3D" id="2.30.29.30">
    <property type="entry name" value="Pleckstrin-homology domain (PH domain)/Phosphotyrosine-binding domain (PTB)"/>
    <property type="match status" value="1"/>
</dbReference>
<evidence type="ECO:0000313" key="3">
    <source>
        <dbReference type="Proteomes" id="UP001434883"/>
    </source>
</evidence>
<dbReference type="InterPro" id="IPR018980">
    <property type="entry name" value="FERM_PH-like_C"/>
</dbReference>
<dbReference type="PROSITE" id="PS50057">
    <property type="entry name" value="FERM_3"/>
    <property type="match status" value="1"/>
</dbReference>
<dbReference type="PANTHER" id="PTHR23280:SF18">
    <property type="entry name" value="BAND 4.1-LIKE PROTEIN 4B"/>
    <property type="match status" value="1"/>
</dbReference>
<dbReference type="EMBL" id="JAHRIN010025663">
    <property type="protein sequence ID" value="MEQ2200047.1"/>
    <property type="molecule type" value="Genomic_DNA"/>
</dbReference>
<feature type="domain" description="FERM" evidence="1">
    <location>
        <begin position="1"/>
        <end position="75"/>
    </location>
</feature>
<dbReference type="Pfam" id="PF09380">
    <property type="entry name" value="FERM_C"/>
    <property type="match status" value="1"/>
</dbReference>
<feature type="non-terminal residue" evidence="2">
    <location>
        <position position="1"/>
    </location>
</feature>
<keyword evidence="3" id="KW-1185">Reference proteome</keyword>
<dbReference type="PANTHER" id="PTHR23280">
    <property type="entry name" value="4.1 G PROTEIN"/>
    <property type="match status" value="1"/>
</dbReference>
<sequence length="75" mass="8751">GQSPSQAEISFLNKCKWLELYGVDMHFVKLASAKSCKHLWKCAVENHAFFRLRQPTTGNASRNDFTRLSSRFRFR</sequence>
<gene>
    <name evidence="2" type="ORF">XENOCAPTIV_020973</name>
</gene>
<dbReference type="Proteomes" id="UP001434883">
    <property type="component" value="Unassembled WGS sequence"/>
</dbReference>
<dbReference type="SUPFAM" id="SSF50729">
    <property type="entry name" value="PH domain-like"/>
    <property type="match status" value="1"/>
</dbReference>
<name>A0ABV0QXL7_9TELE</name>
<protein>
    <recommendedName>
        <fullName evidence="1">FERM domain-containing protein</fullName>
    </recommendedName>
</protein>
<accession>A0ABV0QXL7</accession>
<reference evidence="2 3" key="1">
    <citation type="submission" date="2021-06" db="EMBL/GenBank/DDBJ databases">
        <authorList>
            <person name="Palmer J.M."/>
        </authorList>
    </citation>
    <scope>NUCLEOTIDE SEQUENCE [LARGE SCALE GENOMIC DNA]</scope>
    <source>
        <strain evidence="2 3">XC_2019</strain>
        <tissue evidence="2">Muscle</tissue>
    </source>
</reference>
<proteinExistence type="predicted"/>